<gene>
    <name evidence="1" type="ORF">S01H4_35658</name>
</gene>
<evidence type="ECO:0000313" key="1">
    <source>
        <dbReference type="EMBL" id="GAG80410.1"/>
    </source>
</evidence>
<protein>
    <submittedName>
        <fullName evidence="1">Uncharacterized protein</fullName>
    </submittedName>
</protein>
<proteinExistence type="predicted"/>
<dbReference type="EMBL" id="BART01018982">
    <property type="protein sequence ID" value="GAG80410.1"/>
    <property type="molecule type" value="Genomic_DNA"/>
</dbReference>
<reference evidence="1" key="1">
    <citation type="journal article" date="2014" name="Front. Microbiol.">
        <title>High frequency of phylogenetically diverse reductive dehalogenase-homologous genes in deep subseafloor sedimentary metagenomes.</title>
        <authorList>
            <person name="Kawai M."/>
            <person name="Futagami T."/>
            <person name="Toyoda A."/>
            <person name="Takaki Y."/>
            <person name="Nishi S."/>
            <person name="Hori S."/>
            <person name="Arai W."/>
            <person name="Tsubouchi T."/>
            <person name="Morono Y."/>
            <person name="Uchiyama I."/>
            <person name="Ito T."/>
            <person name="Fujiyama A."/>
            <person name="Inagaki F."/>
            <person name="Takami H."/>
        </authorList>
    </citation>
    <scope>NUCLEOTIDE SEQUENCE</scope>
    <source>
        <strain evidence="1">Expedition CK06-06</strain>
    </source>
</reference>
<organism evidence="1">
    <name type="scientific">marine sediment metagenome</name>
    <dbReference type="NCBI Taxonomy" id="412755"/>
    <lineage>
        <taxon>unclassified sequences</taxon>
        <taxon>metagenomes</taxon>
        <taxon>ecological metagenomes</taxon>
    </lineage>
</organism>
<comment type="caution">
    <text evidence="1">The sequence shown here is derived from an EMBL/GenBank/DDBJ whole genome shotgun (WGS) entry which is preliminary data.</text>
</comment>
<sequence length="85" mass="9951">MLVTDLIIMSNAEVESKKSEKRIGGECIPKWAKYRIDYFDPSDPDGERGKTWFFKTREDGRPTQLDLMTCWKIRGSEVPIKKIIR</sequence>
<name>X1AD46_9ZZZZ</name>
<accession>X1AD46</accession>
<dbReference type="AlphaFoldDB" id="X1AD46"/>